<organism evidence="1 2">
    <name type="scientific">Thalassospira profundimaris</name>
    <dbReference type="NCBI Taxonomy" id="502049"/>
    <lineage>
        <taxon>Bacteria</taxon>
        <taxon>Pseudomonadati</taxon>
        <taxon>Pseudomonadota</taxon>
        <taxon>Alphaproteobacteria</taxon>
        <taxon>Rhodospirillales</taxon>
        <taxon>Thalassospiraceae</taxon>
        <taxon>Thalassospira</taxon>
    </lineage>
</organism>
<name>A0A367V6N7_9PROT</name>
<accession>A0A367V6N7</accession>
<evidence type="ECO:0000313" key="1">
    <source>
        <dbReference type="EMBL" id="RCK20866.1"/>
    </source>
</evidence>
<reference evidence="1 2" key="1">
    <citation type="submission" date="2014-07" db="EMBL/GenBank/DDBJ databases">
        <title>Draft genome sequence of Thalassospira profundimaris R8-17.</title>
        <authorList>
            <person name="Lai Q."/>
            <person name="Shao Z."/>
        </authorList>
    </citation>
    <scope>NUCLEOTIDE SEQUENCE [LARGE SCALE GENOMIC DNA]</scope>
    <source>
        <strain evidence="1 2">R8-17</strain>
    </source>
</reference>
<protein>
    <submittedName>
        <fullName evidence="1">Uncharacterized protein</fullName>
    </submittedName>
</protein>
<sequence length="59" mass="6452">MSMPDQRSLRAVSNFGLKLLTFPKPILTVRSLQDKDGVNLALAQLTGILRGMQSRNVGP</sequence>
<proteinExistence type="predicted"/>
<comment type="caution">
    <text evidence="1">The sequence shown here is derived from an EMBL/GenBank/DDBJ whole genome shotgun (WGS) entry which is preliminary data.</text>
</comment>
<dbReference type="EMBL" id="JPWB01000006">
    <property type="protein sequence ID" value="RCK20866.1"/>
    <property type="molecule type" value="Genomic_DNA"/>
</dbReference>
<gene>
    <name evidence="1" type="ORF">TH6_13840</name>
</gene>
<evidence type="ECO:0000313" key="2">
    <source>
        <dbReference type="Proteomes" id="UP000253061"/>
    </source>
</evidence>
<dbReference type="Proteomes" id="UP000253061">
    <property type="component" value="Unassembled WGS sequence"/>
</dbReference>
<dbReference type="AlphaFoldDB" id="A0A367V6N7"/>